<dbReference type="KEGG" id="mbas:ALGA_0092"/>
<dbReference type="SUPFAM" id="SSF52279">
    <property type="entry name" value="Beta-D-glucan exohydrolase, C-terminal domain"/>
    <property type="match status" value="1"/>
</dbReference>
<dbReference type="Gene3D" id="2.60.40.10">
    <property type="entry name" value="Immunoglobulins"/>
    <property type="match status" value="1"/>
</dbReference>
<dbReference type="InterPro" id="IPR036962">
    <property type="entry name" value="Glyco_hydro_3_N_sf"/>
</dbReference>
<evidence type="ECO:0000256" key="3">
    <source>
        <dbReference type="ARBA" id="ARBA00022801"/>
    </source>
</evidence>
<protein>
    <submittedName>
        <fullName evidence="6">Glycosyl hydrolase</fullName>
    </submittedName>
</protein>
<comment type="similarity">
    <text evidence="1">Belongs to the glycosyl hydrolase 3 family.</text>
</comment>
<organism evidence="6 7">
    <name type="scientific">Labilibaculum antarcticum</name>
    <dbReference type="NCBI Taxonomy" id="1717717"/>
    <lineage>
        <taxon>Bacteria</taxon>
        <taxon>Pseudomonadati</taxon>
        <taxon>Bacteroidota</taxon>
        <taxon>Bacteroidia</taxon>
        <taxon>Marinilabiliales</taxon>
        <taxon>Marinifilaceae</taxon>
        <taxon>Labilibaculum</taxon>
    </lineage>
</organism>
<sequence>MKLKAFFFLVSVCCINLSFVNAQSENYEWFNYDLPIEVRIDALIDAMTLEEKVSQLTDVSEAIPRLSIPRYNWWNECLHGVARNGRATVFPQAIGLAATFDPDLAQRVSTAISDEARAKYNISIENDNRAKYAGLTFWTPNINIFRDARWGRGQETYGEDPYLTSRIGVAFVKGLQGNDPKYLKAAACAKHYAVHSGPEALRHEFDAVVSKKDLYETYLPAFEALVKEANVESVMGAYNRVLGEPACGSNLLLQEILRDKWGFKGHVVSDCGAIEDFHLHHKVTANAVESAALAINSGVDLNCGRVYPNLVKAVALGLVKEETIDKSLRALLSTKFKLGFFDPEEENPYNKIGEEVICSDEHNQLALEVAQKSIVLLTNKNNALPLSPSIKNLYVTGPQANNSDVLLGNYYGMSNHLVNILEGITAAVSSGTTINYKMGCLPYRKNVNPIDWTTGEAKSADAIIAVLGISSAMEGEEGDAIASETMGDRLQPFLPANQLEFLRKLKKNNKKPVIVVMTGGSPMIMPEVAELADAIVWAWYPGQDGGTAVANVVFGKISPSGKLPLTFPASMEQLPPFDDYSMEGRTYKFMKEDPLFPFGFGLSYTKFEYSNIELSAKKLKRNDSLKVKVKLSNVGSFDADEVVQLYLSQPGAGVSAPFKKLIGFQRISLLKGEAKQIEFVIDANKMAQITEEGTETIKKGIYKIYIGGSSPIKNKQALGSINLVEETFELR</sequence>
<dbReference type="InterPro" id="IPR001764">
    <property type="entry name" value="Glyco_hydro_3_N"/>
</dbReference>
<keyword evidence="7" id="KW-1185">Reference proteome</keyword>
<evidence type="ECO:0000259" key="5">
    <source>
        <dbReference type="SMART" id="SM01217"/>
    </source>
</evidence>
<dbReference type="GO" id="GO:0046556">
    <property type="term" value="F:alpha-L-arabinofuranosidase activity"/>
    <property type="evidence" value="ECO:0007669"/>
    <property type="project" value="TreeGrafter"/>
</dbReference>
<evidence type="ECO:0000256" key="2">
    <source>
        <dbReference type="ARBA" id="ARBA00022729"/>
    </source>
</evidence>
<name>A0A1Y1CDS3_9BACT</name>
<dbReference type="GO" id="GO:0031222">
    <property type="term" value="P:arabinan catabolic process"/>
    <property type="evidence" value="ECO:0007669"/>
    <property type="project" value="TreeGrafter"/>
</dbReference>
<dbReference type="PRINTS" id="PR00133">
    <property type="entry name" value="GLHYDRLASE3"/>
</dbReference>
<evidence type="ECO:0000313" key="7">
    <source>
        <dbReference type="Proteomes" id="UP000218267"/>
    </source>
</evidence>
<dbReference type="InterPro" id="IPR036881">
    <property type="entry name" value="Glyco_hydro_3_C_sf"/>
</dbReference>
<dbReference type="SUPFAM" id="SSF51445">
    <property type="entry name" value="(Trans)glycosidases"/>
    <property type="match status" value="1"/>
</dbReference>
<dbReference type="PANTHER" id="PTHR42721">
    <property type="entry name" value="SUGAR HYDROLASE-RELATED"/>
    <property type="match status" value="1"/>
</dbReference>
<evidence type="ECO:0000313" key="6">
    <source>
        <dbReference type="EMBL" id="BAX78487.1"/>
    </source>
</evidence>
<dbReference type="GO" id="GO:0009044">
    <property type="term" value="F:xylan 1,4-beta-xylosidase activity"/>
    <property type="evidence" value="ECO:0007669"/>
    <property type="project" value="InterPro"/>
</dbReference>
<dbReference type="InterPro" id="IPR044993">
    <property type="entry name" value="BXL"/>
</dbReference>
<evidence type="ECO:0000256" key="4">
    <source>
        <dbReference type="SAM" id="SignalP"/>
    </source>
</evidence>
<dbReference type="GO" id="GO:0045493">
    <property type="term" value="P:xylan catabolic process"/>
    <property type="evidence" value="ECO:0007669"/>
    <property type="project" value="InterPro"/>
</dbReference>
<gene>
    <name evidence="6" type="ORF">ALGA_0092</name>
</gene>
<dbReference type="Pfam" id="PF01915">
    <property type="entry name" value="Glyco_hydro_3_C"/>
    <property type="match status" value="1"/>
</dbReference>
<dbReference type="Proteomes" id="UP000218267">
    <property type="component" value="Chromosome"/>
</dbReference>
<reference evidence="7" key="2">
    <citation type="journal article" date="2020" name="Antonie Van Leeuwenhoek">
        <title>Labilibaculum antarcticum sp. nov., a novel facultative anaerobic, psychrotorelant bacterium isolated from marine sediment of Antarctica.</title>
        <authorList>
            <person name="Watanabe M."/>
            <person name="Kojima H."/>
            <person name="Fukui M."/>
        </authorList>
    </citation>
    <scope>NUCLEOTIDE SEQUENCE [LARGE SCALE GENOMIC DNA]</scope>
    <source>
        <strain evidence="7">SPP2</strain>
    </source>
</reference>
<dbReference type="Pfam" id="PF00933">
    <property type="entry name" value="Glyco_hydro_3"/>
    <property type="match status" value="1"/>
</dbReference>
<keyword evidence="2 4" id="KW-0732">Signal</keyword>
<dbReference type="Gene3D" id="3.40.50.1700">
    <property type="entry name" value="Glycoside hydrolase family 3 C-terminal domain"/>
    <property type="match status" value="1"/>
</dbReference>
<dbReference type="Pfam" id="PF14310">
    <property type="entry name" value="Fn3-like"/>
    <property type="match status" value="1"/>
</dbReference>
<keyword evidence="3 6" id="KW-0378">Hydrolase</keyword>
<feature type="chain" id="PRO_5012214600" evidence="4">
    <location>
        <begin position="23"/>
        <end position="731"/>
    </location>
</feature>
<dbReference type="PANTHER" id="PTHR42721:SF3">
    <property type="entry name" value="BETA-D-XYLOSIDASE 5-RELATED"/>
    <property type="match status" value="1"/>
</dbReference>
<dbReference type="Gene3D" id="3.20.20.300">
    <property type="entry name" value="Glycoside hydrolase, family 3, N-terminal domain"/>
    <property type="match status" value="1"/>
</dbReference>
<dbReference type="RefSeq" id="WP_096427424.1">
    <property type="nucleotide sequence ID" value="NZ_AP018042.1"/>
</dbReference>
<feature type="signal peptide" evidence="4">
    <location>
        <begin position="1"/>
        <end position="22"/>
    </location>
</feature>
<reference evidence="6 7" key="1">
    <citation type="journal article" date="2018" name="Mar. Genomics">
        <title>Complete genome sequence of Marinifilaceae bacterium strain SPP2, isolated from the Antarctic marine sediment.</title>
        <authorList>
            <person name="Watanabe M."/>
            <person name="Kojima H."/>
            <person name="Fukui M."/>
        </authorList>
    </citation>
    <scope>NUCLEOTIDE SEQUENCE [LARGE SCALE GENOMIC DNA]</scope>
    <source>
        <strain evidence="6 7">SPP2</strain>
    </source>
</reference>
<dbReference type="InterPro" id="IPR002772">
    <property type="entry name" value="Glyco_hydro_3_C"/>
</dbReference>
<accession>A0A1Y1CDS3</accession>
<evidence type="ECO:0000256" key="1">
    <source>
        <dbReference type="ARBA" id="ARBA00005336"/>
    </source>
</evidence>
<dbReference type="InterPro" id="IPR026891">
    <property type="entry name" value="Fn3-like"/>
</dbReference>
<dbReference type="EMBL" id="AP018042">
    <property type="protein sequence ID" value="BAX78487.1"/>
    <property type="molecule type" value="Genomic_DNA"/>
</dbReference>
<feature type="domain" description="Fibronectin type III-like" evidence="5">
    <location>
        <begin position="641"/>
        <end position="710"/>
    </location>
</feature>
<proteinExistence type="inferred from homology"/>
<dbReference type="InterPro" id="IPR013783">
    <property type="entry name" value="Ig-like_fold"/>
</dbReference>
<dbReference type="InterPro" id="IPR017853">
    <property type="entry name" value="GH"/>
</dbReference>
<dbReference type="AlphaFoldDB" id="A0A1Y1CDS3"/>
<dbReference type="OrthoDB" id="9805821at2"/>
<dbReference type="SMART" id="SM01217">
    <property type="entry name" value="Fn3_like"/>
    <property type="match status" value="1"/>
</dbReference>